<gene>
    <name evidence="1" type="ORF">ERS852568_01530</name>
</gene>
<dbReference type="RefSeq" id="WP_055207466.1">
    <property type="nucleotide sequence ID" value="NZ_CZBO01000002.1"/>
</dbReference>
<dbReference type="AlphaFoldDB" id="A0A174SXK1"/>
<accession>A0A174SXK1</accession>
<organism evidence="1 2">
    <name type="scientific">Clostridium baratii</name>
    <dbReference type="NCBI Taxonomy" id="1561"/>
    <lineage>
        <taxon>Bacteria</taxon>
        <taxon>Bacillati</taxon>
        <taxon>Bacillota</taxon>
        <taxon>Clostridia</taxon>
        <taxon>Eubacteriales</taxon>
        <taxon>Clostridiaceae</taxon>
        <taxon>Clostridium</taxon>
    </lineage>
</organism>
<evidence type="ECO:0000313" key="2">
    <source>
        <dbReference type="Proteomes" id="UP000095563"/>
    </source>
</evidence>
<name>A0A174SXK1_9CLOT</name>
<reference evidence="1 2" key="1">
    <citation type="submission" date="2015-09" db="EMBL/GenBank/DDBJ databases">
        <authorList>
            <consortium name="Pathogen Informatics"/>
        </authorList>
    </citation>
    <scope>NUCLEOTIDE SEQUENCE [LARGE SCALE GENOMIC DNA]</scope>
    <source>
        <strain evidence="1 2">2789STDY5834956</strain>
    </source>
</reference>
<dbReference type="Proteomes" id="UP000095563">
    <property type="component" value="Unassembled WGS sequence"/>
</dbReference>
<protein>
    <submittedName>
        <fullName evidence="1">Uncharacterized protein</fullName>
    </submittedName>
</protein>
<proteinExistence type="predicted"/>
<sequence length="120" mass="13912">MFLSVRGIKKWGCSIVKKVTTLIVCAFLLLSGIYGCTDKKEKNIFKESDFNELGTFPIIKYEKDNKLFLQSSFGIKIYDTKNGEIIPVDNKVEYLNILGDYTIVEYNNNEKLEKYLIKHK</sequence>
<evidence type="ECO:0000313" key="1">
    <source>
        <dbReference type="EMBL" id="CUQ00597.1"/>
    </source>
</evidence>
<dbReference type="EMBL" id="CZBO01000002">
    <property type="protein sequence ID" value="CUQ00597.1"/>
    <property type="molecule type" value="Genomic_DNA"/>
</dbReference>